<dbReference type="AlphaFoldDB" id="A0A7Y0URU8"/>
<dbReference type="EMBL" id="JABCUS010000001">
    <property type="protein sequence ID" value="NMX02379.1"/>
    <property type="molecule type" value="Genomic_DNA"/>
</dbReference>
<proteinExistence type="predicted"/>
<comment type="caution">
    <text evidence="1">The sequence shown here is derived from an EMBL/GenBank/DDBJ whole genome shotgun (WGS) entry which is preliminary data.</text>
</comment>
<accession>A0A7Y0URU8</accession>
<evidence type="ECO:0000313" key="1">
    <source>
        <dbReference type="EMBL" id="NMX02379.1"/>
    </source>
</evidence>
<organism evidence="1 2">
    <name type="scientific">Mobiluncus mulieris</name>
    <dbReference type="NCBI Taxonomy" id="2052"/>
    <lineage>
        <taxon>Bacteria</taxon>
        <taxon>Bacillati</taxon>
        <taxon>Actinomycetota</taxon>
        <taxon>Actinomycetes</taxon>
        <taxon>Actinomycetales</taxon>
        <taxon>Actinomycetaceae</taxon>
        <taxon>Mobiluncus</taxon>
    </lineage>
</organism>
<name>A0A7Y0URU8_9ACTO</name>
<protein>
    <submittedName>
        <fullName evidence="1">Uncharacterized protein</fullName>
    </submittedName>
</protein>
<reference evidence="1 2" key="1">
    <citation type="submission" date="2020-04" db="EMBL/GenBank/DDBJ databases">
        <title>Antimicrobial susceptibility and clonality of vaginal-derived multi-drug resistant Mobiluncus isolates in China.</title>
        <authorList>
            <person name="Zhang X."/>
        </authorList>
    </citation>
    <scope>NUCLEOTIDE SEQUENCE [LARGE SCALE GENOMIC DNA]</scope>
    <source>
        <strain evidence="1 2">12</strain>
    </source>
</reference>
<dbReference type="Proteomes" id="UP000575397">
    <property type="component" value="Unassembled WGS sequence"/>
</dbReference>
<sequence>MAGRGFDIGKLRRLERSGFCLAGRGVIPRARLQDSEPDCLSGRLAPRWLAPHALK</sequence>
<gene>
    <name evidence="1" type="ORF">HHJ77_00125</name>
</gene>
<dbReference type="RefSeq" id="WP_169762008.1">
    <property type="nucleotide sequence ID" value="NZ_JABCUQ010000007.1"/>
</dbReference>
<evidence type="ECO:0000313" key="2">
    <source>
        <dbReference type="Proteomes" id="UP000575397"/>
    </source>
</evidence>